<feature type="transmembrane region" description="Helical" evidence="3">
    <location>
        <begin position="79"/>
        <end position="98"/>
    </location>
</feature>
<feature type="transmembrane region" description="Helical" evidence="3">
    <location>
        <begin position="400"/>
        <end position="422"/>
    </location>
</feature>
<keyword evidence="5" id="KW-1185">Reference proteome</keyword>
<dbReference type="Gene3D" id="3.40.50.150">
    <property type="entry name" value="Vaccinia Virus protein VP39"/>
    <property type="match status" value="1"/>
</dbReference>
<reference evidence="4" key="1">
    <citation type="submission" date="2020-10" db="EMBL/GenBank/DDBJ databases">
        <title>An improved Amphimedon queenslandica hologenome assembly reveals how three proteobacterial symbionts can extend the metabolic phenotypic of their marine sponge host.</title>
        <authorList>
            <person name="Degnan B."/>
            <person name="Degnan S."/>
            <person name="Xiang X."/>
        </authorList>
    </citation>
    <scope>NUCLEOTIDE SEQUENCE</scope>
    <source>
        <strain evidence="4">AqS2</strain>
    </source>
</reference>
<dbReference type="InterPro" id="IPR029063">
    <property type="entry name" value="SAM-dependent_MTases_sf"/>
</dbReference>
<evidence type="ECO:0008006" key="6">
    <source>
        <dbReference type="Google" id="ProtNLM"/>
    </source>
</evidence>
<dbReference type="GO" id="GO:0006596">
    <property type="term" value="P:polyamine biosynthetic process"/>
    <property type="evidence" value="ECO:0007669"/>
    <property type="project" value="UniProtKB-KW"/>
</dbReference>
<proteinExistence type="predicted"/>
<feature type="transmembrane region" description="Helical" evidence="3">
    <location>
        <begin position="110"/>
        <end position="127"/>
    </location>
</feature>
<evidence type="ECO:0000313" key="4">
    <source>
        <dbReference type="EMBL" id="MBF2735958.1"/>
    </source>
</evidence>
<dbReference type="Pfam" id="PF01564">
    <property type="entry name" value="Spermine_synth"/>
    <property type="match status" value="1"/>
</dbReference>
<feature type="transmembrane region" description="Helical" evidence="3">
    <location>
        <begin position="428"/>
        <end position="446"/>
    </location>
</feature>
<feature type="transmembrane region" description="Helical" evidence="3">
    <location>
        <begin position="357"/>
        <end position="380"/>
    </location>
</feature>
<accession>A0A930UEA5</accession>
<dbReference type="PANTHER" id="PTHR43317:SF1">
    <property type="entry name" value="THERMOSPERMINE SYNTHASE ACAULIS5"/>
    <property type="match status" value="1"/>
</dbReference>
<feature type="transmembrane region" description="Helical" evidence="3">
    <location>
        <begin position="258"/>
        <end position="282"/>
    </location>
</feature>
<feature type="region of interest" description="Disordered" evidence="2">
    <location>
        <begin position="1"/>
        <end position="37"/>
    </location>
</feature>
<keyword evidence="3" id="KW-0812">Transmembrane</keyword>
<keyword evidence="3" id="KW-1133">Transmembrane helix</keyword>
<organism evidence="4 5">
    <name type="scientific">Candidatus Amphirhobacter heronislandensis</name>
    <dbReference type="NCBI Taxonomy" id="1732024"/>
    <lineage>
        <taxon>Bacteria</taxon>
        <taxon>Pseudomonadati</taxon>
        <taxon>Pseudomonadota</taxon>
        <taxon>Gammaproteobacteria</taxon>
        <taxon>Candidatus Tethybacterales</taxon>
        <taxon>Candidatus Tethybacteraceae</taxon>
        <taxon>Candidatus Amphirhobacter</taxon>
    </lineage>
</organism>
<sequence>MSEAVRPADEEREEQAAATDGFGGRDDFAPPPPRTPAEERQALAGDAYAALLPAAAAAWLMLGGWHLQLRSLLGFGATSWLLALAGILAGVAAGALLIRPLLGRITAPHVAFAAMHAVLALQAVYAHDLFDMLRGALAAGAAPAAAAQWLLAFAVALPGLLLIGAAAAVFVPVITRGRGDPAGPLRRHWQIVLLGFLLGEALRVFMEIRFGALGAWQAAAVAAGLAGLVAWALRHRYPDVSLAAPAHLDEGAEQKAPAALWLLPGALALAFGAWAAAAHRLAVMAFGATPRVDASLLLALLLALFAGSLFAGADRRAALPRHLAAAAAAAAAAMHAYEPLLAWLPELLDALPASRDAYLQYVAACFVLLLAFVALPAALLARTLPLLTRELWPRHGDGAFALAFAAVLGGLAAGIALGRFVLLPQLGLALAVAATPLLVLALLLVLARRRWLVLAVAAAAVLASFAKPFFDPALLLSSPYSVRPQPAEAEVTYLRQDAAGAIAARTLPAGFEINERGLTKLVAAPFPEHGRFAADLQAETMAGMIPLLYQPGAARAAVIGAGSGRIAETLLLGAAMAEMDLAEPGRVALEMARTLPLSAAAFEDERLQIHAVDPRQLLLRREPGSYDVVAVAATVPGLGAGAALHALEFYELAASRLSGQGVFVQHFAAEELSPELFAAIAKAAGAAFADYRVFLPQPNAVLLVAARDPAAIRLLRAGSFARLREPAAAARMGLANVYAVESALAFERLAVEPLLDTYTEIYPSADMFPAASWHFDFDLFLGRGGGWLRGALENFGFVFREPGFTTAAPHLPRTAQLNVNPRSAQQSWAALGLRALDPAVALPDAFADLAGALGLDAGQVAALFNSDCAAGPNLFERASRMAEMVNAIDPFLHAAERPQLRARLQADLPCHAEMLADPAASRLAVIYDAWLAGDHQSVRVAGRPLLAGAVTFNADADASILLRLAIAEHAAGEPDNVIRMTGLLGADASPAARFALRLIYAHGLRGVFEKVEAQ</sequence>
<dbReference type="Proteomes" id="UP000604381">
    <property type="component" value="Unassembled WGS sequence"/>
</dbReference>
<feature type="non-terminal residue" evidence="4">
    <location>
        <position position="1014"/>
    </location>
</feature>
<feature type="transmembrane region" description="Helical" evidence="3">
    <location>
        <begin position="451"/>
        <end position="470"/>
    </location>
</feature>
<dbReference type="SUPFAM" id="SSF53335">
    <property type="entry name" value="S-adenosyl-L-methionine-dependent methyltransferases"/>
    <property type="match status" value="1"/>
</dbReference>
<dbReference type="AlphaFoldDB" id="A0A930UEA5"/>
<dbReference type="EMBL" id="JADHEI010000058">
    <property type="protein sequence ID" value="MBF2735958.1"/>
    <property type="molecule type" value="Genomic_DNA"/>
</dbReference>
<evidence type="ECO:0000256" key="3">
    <source>
        <dbReference type="SAM" id="Phobius"/>
    </source>
</evidence>
<gene>
    <name evidence="4" type="ORF">ISN26_07855</name>
</gene>
<keyword evidence="3" id="KW-0472">Membrane</keyword>
<feature type="transmembrane region" description="Helical" evidence="3">
    <location>
        <begin position="47"/>
        <end position="67"/>
    </location>
</feature>
<dbReference type="PANTHER" id="PTHR43317">
    <property type="entry name" value="THERMOSPERMINE SYNTHASE ACAULIS5"/>
    <property type="match status" value="1"/>
</dbReference>
<evidence type="ECO:0000256" key="1">
    <source>
        <dbReference type="ARBA" id="ARBA00023115"/>
    </source>
</evidence>
<feature type="transmembrane region" description="Helical" evidence="3">
    <location>
        <begin position="212"/>
        <end position="233"/>
    </location>
</feature>
<keyword evidence="1" id="KW-0620">Polyamine biosynthesis</keyword>
<feature type="transmembrane region" description="Helical" evidence="3">
    <location>
        <begin position="294"/>
        <end position="312"/>
    </location>
</feature>
<evidence type="ECO:0000256" key="2">
    <source>
        <dbReference type="SAM" id="MobiDB-lite"/>
    </source>
</evidence>
<comment type="caution">
    <text evidence="4">The sequence shown here is derived from an EMBL/GenBank/DDBJ whole genome shotgun (WGS) entry which is preliminary data.</text>
</comment>
<evidence type="ECO:0000313" key="5">
    <source>
        <dbReference type="Proteomes" id="UP000604381"/>
    </source>
</evidence>
<protein>
    <recommendedName>
        <fullName evidence="6">Spermidine synthase</fullName>
    </recommendedName>
</protein>
<name>A0A930UEA5_9GAMM</name>
<feature type="transmembrane region" description="Helical" evidence="3">
    <location>
        <begin position="147"/>
        <end position="175"/>
    </location>
</feature>